<reference evidence="1" key="1">
    <citation type="submission" date="2014-11" db="EMBL/GenBank/DDBJ databases">
        <authorList>
            <person name="Otto D Thomas"/>
            <person name="Naeem Raeece"/>
        </authorList>
    </citation>
    <scope>NUCLEOTIDE SEQUENCE</scope>
</reference>
<sequence>MGFLTPGLLSRARRAPVQSPSVLYADEPEIKWEVKTETIDRLTFPVTVWMEYFGGEQIPEEMDVTEAGRKILDAMNKPYPKGRFTPTLE</sequence>
<name>A0A0G4HI63_9ALVE</name>
<gene>
    <name evidence="1" type="ORF">Cvel_27728</name>
</gene>
<organism evidence="1">
    <name type="scientific">Chromera velia CCMP2878</name>
    <dbReference type="NCBI Taxonomy" id="1169474"/>
    <lineage>
        <taxon>Eukaryota</taxon>
        <taxon>Sar</taxon>
        <taxon>Alveolata</taxon>
        <taxon>Colpodellida</taxon>
        <taxon>Chromeraceae</taxon>
        <taxon>Chromera</taxon>
    </lineage>
</organism>
<protein>
    <submittedName>
        <fullName evidence="1">Uncharacterized protein</fullName>
    </submittedName>
</protein>
<dbReference type="AlphaFoldDB" id="A0A0G4HI63"/>
<dbReference type="EMBL" id="CDMZ01002746">
    <property type="protein sequence ID" value="CEM43720.1"/>
    <property type="molecule type" value="Genomic_DNA"/>
</dbReference>
<dbReference type="VEuPathDB" id="CryptoDB:Cvel_27728"/>
<evidence type="ECO:0000313" key="1">
    <source>
        <dbReference type="EMBL" id="CEM43720.1"/>
    </source>
</evidence>
<proteinExistence type="predicted"/>
<accession>A0A0G4HI63</accession>